<dbReference type="RefSeq" id="WP_121347016.1">
    <property type="nucleotide sequence ID" value="NZ_RBLG01000008.1"/>
</dbReference>
<comment type="caution">
    <text evidence="2">The sequence shown here is derived from an EMBL/GenBank/DDBJ whole genome shotgun (WGS) entry which is preliminary data.</text>
</comment>
<dbReference type="InterPro" id="IPR014960">
    <property type="entry name" value="DUF1828"/>
</dbReference>
<organism evidence="2 3">
    <name type="scientific">Gillisia mitskevichiae</name>
    <dbReference type="NCBI Taxonomy" id="270921"/>
    <lineage>
        <taxon>Bacteria</taxon>
        <taxon>Pseudomonadati</taxon>
        <taxon>Bacteroidota</taxon>
        <taxon>Flavobacteriia</taxon>
        <taxon>Flavobacteriales</taxon>
        <taxon>Flavobacteriaceae</taxon>
        <taxon>Gillisia</taxon>
    </lineage>
</organism>
<feature type="domain" description="DUF1828" evidence="1">
    <location>
        <begin position="34"/>
        <end position="125"/>
    </location>
</feature>
<dbReference type="OrthoDB" id="581553at2"/>
<evidence type="ECO:0000313" key="3">
    <source>
        <dbReference type="Proteomes" id="UP000276282"/>
    </source>
</evidence>
<dbReference type="EMBL" id="RBLG01000008">
    <property type="protein sequence ID" value="RKS42556.1"/>
    <property type="molecule type" value="Genomic_DNA"/>
</dbReference>
<dbReference type="Pfam" id="PF08861">
    <property type="entry name" value="DUF1828"/>
    <property type="match status" value="1"/>
</dbReference>
<evidence type="ECO:0000313" key="2">
    <source>
        <dbReference type="EMBL" id="RKS42556.1"/>
    </source>
</evidence>
<proteinExistence type="predicted"/>
<dbReference type="Proteomes" id="UP000276282">
    <property type="component" value="Unassembled WGS sequence"/>
</dbReference>
<dbReference type="AlphaFoldDB" id="A0A495NXH1"/>
<accession>A0A495NXH1</accession>
<reference evidence="2 3" key="1">
    <citation type="submission" date="2018-10" db="EMBL/GenBank/DDBJ databases">
        <title>Genomic Encyclopedia of Archaeal and Bacterial Type Strains, Phase II (KMG-II): from individual species to whole genera.</title>
        <authorList>
            <person name="Goeker M."/>
        </authorList>
    </citation>
    <scope>NUCLEOTIDE SEQUENCE [LARGE SCALE GENOMIC DNA]</scope>
    <source>
        <strain evidence="2 3">DSM 19839</strain>
    </source>
</reference>
<keyword evidence="3" id="KW-1185">Reference proteome</keyword>
<evidence type="ECO:0000259" key="1">
    <source>
        <dbReference type="Pfam" id="PF08861"/>
    </source>
</evidence>
<protein>
    <submittedName>
        <fullName evidence="2">Uncharacterized protein DUF1828</fullName>
    </submittedName>
</protein>
<name>A0A495NXH1_9FLAO</name>
<sequence length="259" mass="29847">MNLDKKILKERLCSLMCADVNIIEKSESLLMIDTPFYFSDGDPYQIYIKEMPAGIIRLTDMGHTLMHLSYENDIDKFRDGTRGKLFDQIISEFELKENNGEFFIDDELNNLSKNIFRLGQALTKISDLTFLNRARAESTFYEDLTEQLYRIIGSDKIVKDYNFPLINNSQDYPIDYFIEGKHAPLFLFGIPNRDKARLTTITLERLLRVKADFDSILIFSDQSTIPKQDLARLSNAGGEMIASLDAEDDISRKILRKVG</sequence>
<gene>
    <name evidence="2" type="ORF">BC962_3223</name>
</gene>